<reference evidence="1 2" key="1">
    <citation type="journal article" date="2014" name="Genome Biol.">
        <title>Transcriptome and methylome profiling reveals relics of genome dominance in the mesopolyploid Brassica oleracea.</title>
        <authorList>
            <person name="Parkin I.A."/>
            <person name="Koh C."/>
            <person name="Tang H."/>
            <person name="Robinson S.J."/>
            <person name="Kagale S."/>
            <person name="Clarke W.E."/>
            <person name="Town C.D."/>
            <person name="Nixon J."/>
            <person name="Krishnakumar V."/>
            <person name="Bidwell S.L."/>
            <person name="Denoeud F."/>
            <person name="Belcram H."/>
            <person name="Links M.G."/>
            <person name="Just J."/>
            <person name="Clarke C."/>
            <person name="Bender T."/>
            <person name="Huebert T."/>
            <person name="Mason A.S."/>
            <person name="Pires J.C."/>
            <person name="Barker G."/>
            <person name="Moore J."/>
            <person name="Walley P.G."/>
            <person name="Manoli S."/>
            <person name="Batley J."/>
            <person name="Edwards D."/>
            <person name="Nelson M.N."/>
            <person name="Wang X."/>
            <person name="Paterson A.H."/>
            <person name="King G."/>
            <person name="Bancroft I."/>
            <person name="Chalhoub B."/>
            <person name="Sharpe A.G."/>
        </authorList>
    </citation>
    <scope>NUCLEOTIDE SEQUENCE</scope>
    <source>
        <strain evidence="1 2">cv. TO1000</strain>
    </source>
</reference>
<keyword evidence="2" id="KW-1185">Reference proteome</keyword>
<name>A0A0D3BTK4_BRAOL</name>
<protein>
    <recommendedName>
        <fullName evidence="3">DUF223 domain-containing protein</fullName>
    </recommendedName>
</protein>
<dbReference type="Gramene" id="Bo4g059590.1">
    <property type="protein sequence ID" value="Bo4g059590.1"/>
    <property type="gene ID" value="Bo4g059590"/>
</dbReference>
<evidence type="ECO:0000313" key="2">
    <source>
        <dbReference type="Proteomes" id="UP000032141"/>
    </source>
</evidence>
<dbReference type="HOGENOM" id="CLU_019382_1_2_1"/>
<accession>A0A0D3BTK4</accession>
<evidence type="ECO:0008006" key="3">
    <source>
        <dbReference type="Google" id="ProtNLM"/>
    </source>
</evidence>
<dbReference type="EnsemblPlants" id="Bo4g059590.1">
    <property type="protein sequence ID" value="Bo4g059590.1"/>
    <property type="gene ID" value="Bo4g059590"/>
</dbReference>
<dbReference type="OMA" id="VEITWES"/>
<proteinExistence type="predicted"/>
<sequence>MANALVFLSDLHTGRSSSTVQVHLLRFWEARSYATVEITWESTCSFLILSSFSASGDCCATMMPANVSVNRLALHRPNLKAGSVYSLNDFDVTCCDHDYRLSDSSLLIRFSDSTSFNEVTEPAVPIPHESFRFLNHIGMLGLADSNNQLPGNASHIISSDY</sequence>
<dbReference type="AlphaFoldDB" id="A0A0D3BTK4"/>
<reference evidence="1" key="2">
    <citation type="submission" date="2015-03" db="UniProtKB">
        <authorList>
            <consortium name="EnsemblPlants"/>
        </authorList>
    </citation>
    <scope>IDENTIFICATION</scope>
</reference>
<organism evidence="1 2">
    <name type="scientific">Brassica oleracea var. oleracea</name>
    <dbReference type="NCBI Taxonomy" id="109376"/>
    <lineage>
        <taxon>Eukaryota</taxon>
        <taxon>Viridiplantae</taxon>
        <taxon>Streptophyta</taxon>
        <taxon>Embryophyta</taxon>
        <taxon>Tracheophyta</taxon>
        <taxon>Spermatophyta</taxon>
        <taxon>Magnoliopsida</taxon>
        <taxon>eudicotyledons</taxon>
        <taxon>Gunneridae</taxon>
        <taxon>Pentapetalae</taxon>
        <taxon>rosids</taxon>
        <taxon>malvids</taxon>
        <taxon>Brassicales</taxon>
        <taxon>Brassicaceae</taxon>
        <taxon>Brassiceae</taxon>
        <taxon>Brassica</taxon>
    </lineage>
</organism>
<evidence type="ECO:0000313" key="1">
    <source>
        <dbReference type="EnsemblPlants" id="Bo4g059590.1"/>
    </source>
</evidence>
<dbReference type="Proteomes" id="UP000032141">
    <property type="component" value="Chromosome C4"/>
</dbReference>